<comment type="caution">
    <text evidence="2">The sequence shown here is derived from an EMBL/GenBank/DDBJ whole genome shotgun (WGS) entry which is preliminary data.</text>
</comment>
<organism evidence="2 3">
    <name type="scientific">Prunus yedoensis var. nudiflora</name>
    <dbReference type="NCBI Taxonomy" id="2094558"/>
    <lineage>
        <taxon>Eukaryota</taxon>
        <taxon>Viridiplantae</taxon>
        <taxon>Streptophyta</taxon>
        <taxon>Embryophyta</taxon>
        <taxon>Tracheophyta</taxon>
        <taxon>Spermatophyta</taxon>
        <taxon>Magnoliopsida</taxon>
        <taxon>eudicotyledons</taxon>
        <taxon>Gunneridae</taxon>
        <taxon>Pentapetalae</taxon>
        <taxon>rosids</taxon>
        <taxon>fabids</taxon>
        <taxon>Rosales</taxon>
        <taxon>Rosaceae</taxon>
        <taxon>Amygdaloideae</taxon>
        <taxon>Amygdaleae</taxon>
        <taxon>Prunus</taxon>
    </lineage>
</organism>
<feature type="compositionally biased region" description="Basic and acidic residues" evidence="1">
    <location>
        <begin position="64"/>
        <end position="73"/>
    </location>
</feature>
<protein>
    <submittedName>
        <fullName evidence="2">Uncharacterized protein</fullName>
    </submittedName>
</protein>
<evidence type="ECO:0000256" key="1">
    <source>
        <dbReference type="SAM" id="MobiDB-lite"/>
    </source>
</evidence>
<dbReference type="EMBL" id="PJQY01003089">
    <property type="protein sequence ID" value="PQM40347.1"/>
    <property type="molecule type" value="Genomic_DNA"/>
</dbReference>
<evidence type="ECO:0000313" key="2">
    <source>
        <dbReference type="EMBL" id="PQM40347.1"/>
    </source>
</evidence>
<keyword evidence="3" id="KW-1185">Reference proteome</keyword>
<accession>A0A314USB5</accession>
<name>A0A314USB5_PRUYE</name>
<evidence type="ECO:0000313" key="3">
    <source>
        <dbReference type="Proteomes" id="UP000250321"/>
    </source>
</evidence>
<dbReference type="AlphaFoldDB" id="A0A314USB5"/>
<proteinExistence type="predicted"/>
<dbReference type="Proteomes" id="UP000250321">
    <property type="component" value="Unassembled WGS sequence"/>
</dbReference>
<reference evidence="2 3" key="1">
    <citation type="submission" date="2018-02" db="EMBL/GenBank/DDBJ databases">
        <title>Draft genome of wild Prunus yedoensis var. nudiflora.</title>
        <authorList>
            <person name="Baek S."/>
            <person name="Kim J.-H."/>
            <person name="Choi K."/>
            <person name="Kim G.-B."/>
            <person name="Cho A."/>
            <person name="Jang H."/>
            <person name="Shin C.-H."/>
            <person name="Yu H.-J."/>
            <person name="Mun J.-H."/>
        </authorList>
    </citation>
    <scope>NUCLEOTIDE SEQUENCE [LARGE SCALE GENOMIC DNA]</scope>
    <source>
        <strain evidence="3">cv. Jeju island</strain>
        <tissue evidence="2">Leaf</tissue>
    </source>
</reference>
<feature type="region of interest" description="Disordered" evidence="1">
    <location>
        <begin position="52"/>
        <end position="73"/>
    </location>
</feature>
<gene>
    <name evidence="2" type="ORF">Pyn_09230</name>
</gene>
<sequence>MVRKPAFMPWRWHPSAKISSAISSPISSPATRWRPIATIQAPSKWRINWRTREASRRTTGKKGRIVEEREGCG</sequence>